<evidence type="ECO:0000256" key="14">
    <source>
        <dbReference type="ARBA" id="ARBA00023180"/>
    </source>
</evidence>
<dbReference type="InterPro" id="IPR043189">
    <property type="entry name" value="B4GAT1"/>
</dbReference>
<dbReference type="KEGG" id="dpo:4804325"/>
<evidence type="ECO:0000256" key="8">
    <source>
        <dbReference type="ARBA" id="ARBA00022692"/>
    </source>
</evidence>
<keyword evidence="21" id="KW-1185">Reference proteome</keyword>
<keyword evidence="8" id="KW-0812">Transmembrane</keyword>
<dbReference type="Proteomes" id="UP000001819">
    <property type="component" value="Chromosome 3"/>
</dbReference>
<comment type="similarity">
    <text evidence="4">Belongs to the glycosyltransferase 49 family.</text>
</comment>
<evidence type="ECO:0000256" key="12">
    <source>
        <dbReference type="ARBA" id="ARBA00023034"/>
    </source>
</evidence>
<evidence type="ECO:0000256" key="6">
    <source>
        <dbReference type="ARBA" id="ARBA00022676"/>
    </source>
</evidence>
<dbReference type="AlphaFoldDB" id="A0A6I8VRY7"/>
<dbReference type="GO" id="GO:0000139">
    <property type="term" value="C:Golgi membrane"/>
    <property type="evidence" value="ECO:0007669"/>
    <property type="project" value="UniProtKB-SubCell"/>
</dbReference>
<evidence type="ECO:0000256" key="2">
    <source>
        <dbReference type="ARBA" id="ARBA00004323"/>
    </source>
</evidence>
<evidence type="ECO:0000313" key="21">
    <source>
        <dbReference type="Proteomes" id="UP000001819"/>
    </source>
</evidence>
<keyword evidence="9" id="KW-0479">Metal-binding</keyword>
<evidence type="ECO:0000256" key="16">
    <source>
        <dbReference type="ARBA" id="ARBA00030723"/>
    </source>
</evidence>
<comment type="subcellular location">
    <subcellularLocation>
        <location evidence="2">Golgi apparatus membrane</location>
        <topology evidence="2">Single-pass type II membrane protein</topology>
    </subcellularLocation>
</comment>
<keyword evidence="6" id="KW-0328">Glycosyltransferase</keyword>
<evidence type="ECO:0000256" key="3">
    <source>
        <dbReference type="ARBA" id="ARBA00004922"/>
    </source>
</evidence>
<dbReference type="GO" id="GO:0015020">
    <property type="term" value="F:glucuronosyltransferase activity"/>
    <property type="evidence" value="ECO:0007669"/>
    <property type="project" value="InterPro"/>
</dbReference>
<keyword evidence="10" id="KW-0735">Signal-anchor</keyword>
<evidence type="ECO:0000256" key="11">
    <source>
        <dbReference type="ARBA" id="ARBA00022989"/>
    </source>
</evidence>
<dbReference type="PANTHER" id="PTHR46420">
    <property type="entry name" value="BETA-1,4-GLUCURONYLTRANSFERASE 1"/>
    <property type="match status" value="1"/>
</dbReference>
<dbReference type="PANTHER" id="PTHR46420:SF1">
    <property type="entry name" value="BETA-1,4-GLUCURONYLTRANSFERASE 1"/>
    <property type="match status" value="1"/>
</dbReference>
<accession>A0A6I8VRY7</accession>
<evidence type="ECO:0000313" key="22">
    <source>
        <dbReference type="RefSeq" id="XP_033233449.1"/>
    </source>
</evidence>
<evidence type="ECO:0000256" key="18">
    <source>
        <dbReference type="ARBA" id="ARBA00032181"/>
    </source>
</evidence>
<keyword evidence="11" id="KW-1133">Transmembrane helix</keyword>
<reference evidence="22" key="2">
    <citation type="submission" date="2025-08" db="UniProtKB">
        <authorList>
            <consortium name="RefSeq"/>
        </authorList>
    </citation>
    <scope>IDENTIFICATION</scope>
    <source>
        <strain evidence="22">MV-25-SWS-2005</strain>
        <tissue evidence="22">Whole body</tissue>
    </source>
</reference>
<keyword evidence="7" id="KW-0808">Transferase</keyword>
<gene>
    <name evidence="22" type="primary">LOC4804325</name>
</gene>
<dbReference type="Pfam" id="PF13896">
    <property type="entry name" value="Glyco_transf_49"/>
    <property type="match status" value="1"/>
</dbReference>
<dbReference type="RefSeq" id="XP_033233449.1">
    <property type="nucleotide sequence ID" value="XM_033377558.1"/>
</dbReference>
<evidence type="ECO:0000256" key="19">
    <source>
        <dbReference type="ARBA" id="ARBA00033291"/>
    </source>
</evidence>
<comment type="catalytic activity">
    <reaction evidence="20">
        <text>3-O-[beta-D-Xyl-(1-&gt;4)-Rib-ol-P-Rib-ol-P-3-beta-D-GalNAc-(1-&gt;3)-beta-D-GlcNAc-(1-&gt;4)-(O-6-P-alpha-D-Man)]-Thr-[protein] + UDP-alpha-D-glucuronate = 3-O-[beta-D-GlcA-(1-&gt;3)-beta-D-Xyl-(1-&gt;4)-Rib-ol-P-Rib-ol-P-3-beta-D-GalNAc-(1-&gt;3)-beta-D-GlcNAc-(1-&gt;4)-(O-6-P-alpha-D-Man)]-Thr-[protein] + UDP + H(+)</text>
        <dbReference type="Rhea" id="RHEA:46860"/>
        <dbReference type="Rhea" id="RHEA-COMP:15023"/>
        <dbReference type="Rhea" id="RHEA-COMP:17482"/>
        <dbReference type="ChEBI" id="CHEBI:15378"/>
        <dbReference type="ChEBI" id="CHEBI:58052"/>
        <dbReference type="ChEBI" id="CHEBI:58223"/>
        <dbReference type="ChEBI" id="CHEBI:142405"/>
        <dbReference type="ChEBI" id="CHEBI:177336"/>
    </reaction>
</comment>
<evidence type="ECO:0000256" key="5">
    <source>
        <dbReference type="ARBA" id="ARBA00017962"/>
    </source>
</evidence>
<keyword evidence="15" id="KW-0464">Manganese</keyword>
<comment type="cofactor">
    <cofactor evidence="1">
        <name>Mn(2+)</name>
        <dbReference type="ChEBI" id="CHEBI:29035"/>
    </cofactor>
</comment>
<evidence type="ECO:0000256" key="10">
    <source>
        <dbReference type="ARBA" id="ARBA00022968"/>
    </source>
</evidence>
<organism evidence="21 22">
    <name type="scientific">Drosophila pseudoobscura pseudoobscura</name>
    <name type="common">Fruit fly</name>
    <dbReference type="NCBI Taxonomy" id="46245"/>
    <lineage>
        <taxon>Eukaryota</taxon>
        <taxon>Metazoa</taxon>
        <taxon>Ecdysozoa</taxon>
        <taxon>Arthropoda</taxon>
        <taxon>Hexapoda</taxon>
        <taxon>Insecta</taxon>
        <taxon>Pterygota</taxon>
        <taxon>Neoptera</taxon>
        <taxon>Endopterygota</taxon>
        <taxon>Diptera</taxon>
        <taxon>Brachycera</taxon>
        <taxon>Muscomorpha</taxon>
        <taxon>Ephydroidea</taxon>
        <taxon>Drosophilidae</taxon>
        <taxon>Drosophila</taxon>
        <taxon>Sophophora</taxon>
    </lineage>
</organism>
<keyword evidence="13" id="KW-0472">Membrane</keyword>
<dbReference type="FunCoup" id="A0A6I8VRY7">
    <property type="interactions" value="323"/>
</dbReference>
<proteinExistence type="inferred from homology"/>
<comment type="pathway">
    <text evidence="3">Protein modification; protein glycosylation.</text>
</comment>
<evidence type="ECO:0000256" key="13">
    <source>
        <dbReference type="ARBA" id="ARBA00023136"/>
    </source>
</evidence>
<dbReference type="GO" id="GO:0035269">
    <property type="term" value="P:protein O-linked glycosylation via mannose"/>
    <property type="evidence" value="ECO:0007669"/>
    <property type="project" value="TreeGrafter"/>
</dbReference>
<sequence length="438" mass="50822">MAAPVYQLGAICLFARKIHAIQENRQDITKTLIQQHSDIAFSLIQPLAGLDSLLAPNNTAPLAFDNVDLSYGRWDSQHLYKIKDFALLGEQYTESSESSLVCLATQTSVERLNSLPQVATNWQGPMSVAVFSASHEEFVVLQYFVTYMRLCFPNIRENATFHLLTPPDYDKLPRLVSISFNLRGKFDCQYPDRTLKALLKLRSLKSLQWRQRNPYPQNHMRNLARKGCQTKYTFLTDIDIVPSTNSVHQLNQFLKTANCSKNCAYVIPTFEIDVRASFPRSKYGLQRLMKKGLARPFHEKVFIYNQYATNFSKWLSSNTNDTEVSISHVVTNFEFLYEPFYIAIDSAPAHDERFTGYGFTRNSQVYEMHIAGYQFYVLTPVFTGHWGLQRKQARPAWREQQNNVNRRKFDVFKSEIFLRYKNDPRLLLQSKKNQILIK</sequence>
<name>A0A6I8VRY7_DROPS</name>
<keyword evidence="14" id="KW-0325">Glycoprotein</keyword>
<evidence type="ECO:0000256" key="7">
    <source>
        <dbReference type="ARBA" id="ARBA00022679"/>
    </source>
</evidence>
<evidence type="ECO:0000256" key="9">
    <source>
        <dbReference type="ARBA" id="ARBA00022723"/>
    </source>
</evidence>
<dbReference type="UniPathway" id="UPA00378"/>
<evidence type="ECO:0000256" key="1">
    <source>
        <dbReference type="ARBA" id="ARBA00001936"/>
    </source>
</evidence>
<reference evidence="21" key="1">
    <citation type="submission" date="2024-06" db="UniProtKB">
        <authorList>
            <consortium name="RefSeq"/>
        </authorList>
    </citation>
    <scope>NUCLEOTIDE SEQUENCE [LARGE SCALE GENOMIC DNA]</scope>
    <source>
        <strain evidence="21">MV2-25</strain>
    </source>
</reference>
<keyword evidence="12" id="KW-0333">Golgi apparatus</keyword>
<evidence type="ECO:0000256" key="20">
    <source>
        <dbReference type="ARBA" id="ARBA00047852"/>
    </source>
</evidence>
<evidence type="ECO:0000256" key="4">
    <source>
        <dbReference type="ARBA" id="ARBA00008539"/>
    </source>
</evidence>
<evidence type="ECO:0000256" key="17">
    <source>
        <dbReference type="ARBA" id="ARBA00032175"/>
    </source>
</evidence>
<dbReference type="InParanoid" id="A0A6I8VRY7"/>
<dbReference type="GO" id="GO:0046872">
    <property type="term" value="F:metal ion binding"/>
    <property type="evidence" value="ECO:0007669"/>
    <property type="project" value="UniProtKB-KW"/>
</dbReference>
<protein>
    <recommendedName>
        <fullName evidence="5">Beta-1,4-glucuronyltransferase 1</fullName>
    </recommendedName>
    <alternativeName>
        <fullName evidence="16">I-beta-1,3-N-acetylglucosaminyltransferase</fullName>
    </alternativeName>
    <alternativeName>
        <fullName evidence="19">N-acetyllactosaminide beta-1,3-N-acetylglucosaminyltransferase</fullName>
    </alternativeName>
    <alternativeName>
        <fullName evidence="17">Poly-N-acetyllactosamine extension enzyme</fullName>
    </alternativeName>
    <alternativeName>
        <fullName evidence="18">UDP-GlcNAc:betaGal beta-1,3-N-acetylglucosaminyltransferase 1</fullName>
    </alternativeName>
</protein>
<evidence type="ECO:0000256" key="15">
    <source>
        <dbReference type="ARBA" id="ARBA00023211"/>
    </source>
</evidence>